<sequence length="99" mass="11079">MSLDLDSVRQARSTSPEAESQARPRRDKGTIGTTGSVTTRDCSFVPKYTKLDFPRYNGTEDPLGWISRCQHFFKHQSTPDDEQVGLASYHLEGIAQLCS</sequence>
<dbReference type="EMBL" id="CM004397">
    <property type="protein sequence ID" value="OAY36311.1"/>
    <property type="molecule type" value="Genomic_DNA"/>
</dbReference>
<dbReference type="AlphaFoldDB" id="A0A2C9UZC0"/>
<proteinExistence type="predicted"/>
<accession>A0A2C9UZC0</accession>
<evidence type="ECO:0000256" key="1">
    <source>
        <dbReference type="SAM" id="MobiDB-lite"/>
    </source>
</evidence>
<name>A0A2C9UZC0_MANES</name>
<gene>
    <name evidence="2" type="ORF">MANES_11G011600</name>
</gene>
<reference evidence="2" key="1">
    <citation type="submission" date="2016-02" db="EMBL/GenBank/DDBJ databases">
        <title>WGS assembly of Manihot esculenta.</title>
        <authorList>
            <person name="Bredeson J.V."/>
            <person name="Prochnik S.E."/>
            <person name="Lyons J.B."/>
            <person name="Schmutz J."/>
            <person name="Grimwood J."/>
            <person name="Vrebalov J."/>
            <person name="Bart R.S."/>
            <person name="Amuge T."/>
            <person name="Ferguson M.E."/>
            <person name="Green R."/>
            <person name="Putnam N."/>
            <person name="Stites J."/>
            <person name="Rounsley S."/>
            <person name="Rokhsar D.S."/>
        </authorList>
    </citation>
    <scope>NUCLEOTIDE SEQUENCE [LARGE SCALE GENOMIC DNA]</scope>
    <source>
        <tissue evidence="2">Leaf</tissue>
    </source>
</reference>
<protein>
    <submittedName>
        <fullName evidence="2">Uncharacterized protein</fullName>
    </submittedName>
</protein>
<evidence type="ECO:0000313" key="2">
    <source>
        <dbReference type="EMBL" id="OAY36311.1"/>
    </source>
</evidence>
<feature type="compositionally biased region" description="Basic and acidic residues" evidence="1">
    <location>
        <begin position="20"/>
        <end position="29"/>
    </location>
</feature>
<feature type="region of interest" description="Disordered" evidence="1">
    <location>
        <begin position="1"/>
        <end position="36"/>
    </location>
</feature>
<organism evidence="2">
    <name type="scientific">Manihot esculenta</name>
    <name type="common">Cassava</name>
    <name type="synonym">Jatropha manihot</name>
    <dbReference type="NCBI Taxonomy" id="3983"/>
    <lineage>
        <taxon>Eukaryota</taxon>
        <taxon>Viridiplantae</taxon>
        <taxon>Streptophyta</taxon>
        <taxon>Embryophyta</taxon>
        <taxon>Tracheophyta</taxon>
        <taxon>Spermatophyta</taxon>
        <taxon>Magnoliopsida</taxon>
        <taxon>eudicotyledons</taxon>
        <taxon>Gunneridae</taxon>
        <taxon>Pentapetalae</taxon>
        <taxon>rosids</taxon>
        <taxon>fabids</taxon>
        <taxon>Malpighiales</taxon>
        <taxon>Euphorbiaceae</taxon>
        <taxon>Crotonoideae</taxon>
        <taxon>Manihoteae</taxon>
        <taxon>Manihot</taxon>
    </lineage>
</organism>